<dbReference type="EMBL" id="JACEEZ010020027">
    <property type="protein sequence ID" value="KAG0715100.1"/>
    <property type="molecule type" value="Genomic_DNA"/>
</dbReference>
<gene>
    <name evidence="2" type="ORF">GWK47_012724</name>
</gene>
<evidence type="ECO:0000256" key="1">
    <source>
        <dbReference type="SAM" id="MobiDB-lite"/>
    </source>
</evidence>
<name>A0A8J4Y583_CHIOP</name>
<accession>A0A8J4Y583</accession>
<evidence type="ECO:0000313" key="2">
    <source>
        <dbReference type="EMBL" id="KAG0715100.1"/>
    </source>
</evidence>
<feature type="region of interest" description="Disordered" evidence="1">
    <location>
        <begin position="190"/>
        <end position="209"/>
    </location>
</feature>
<feature type="compositionally biased region" description="Basic and acidic residues" evidence="1">
    <location>
        <begin position="26"/>
        <end position="35"/>
    </location>
</feature>
<feature type="compositionally biased region" description="Basic and acidic residues" evidence="1">
    <location>
        <begin position="199"/>
        <end position="208"/>
    </location>
</feature>
<evidence type="ECO:0000313" key="3">
    <source>
        <dbReference type="Proteomes" id="UP000770661"/>
    </source>
</evidence>
<organism evidence="2 3">
    <name type="scientific">Chionoecetes opilio</name>
    <name type="common">Atlantic snow crab</name>
    <name type="synonym">Cancer opilio</name>
    <dbReference type="NCBI Taxonomy" id="41210"/>
    <lineage>
        <taxon>Eukaryota</taxon>
        <taxon>Metazoa</taxon>
        <taxon>Ecdysozoa</taxon>
        <taxon>Arthropoda</taxon>
        <taxon>Crustacea</taxon>
        <taxon>Multicrustacea</taxon>
        <taxon>Malacostraca</taxon>
        <taxon>Eumalacostraca</taxon>
        <taxon>Eucarida</taxon>
        <taxon>Decapoda</taxon>
        <taxon>Pleocyemata</taxon>
        <taxon>Brachyura</taxon>
        <taxon>Eubrachyura</taxon>
        <taxon>Majoidea</taxon>
        <taxon>Majidae</taxon>
        <taxon>Chionoecetes</taxon>
    </lineage>
</organism>
<proteinExistence type="predicted"/>
<feature type="region of interest" description="Disordered" evidence="1">
    <location>
        <begin position="254"/>
        <end position="282"/>
    </location>
</feature>
<dbReference type="AlphaFoldDB" id="A0A8J4Y583"/>
<dbReference type="Proteomes" id="UP000770661">
    <property type="component" value="Unassembled WGS sequence"/>
</dbReference>
<feature type="compositionally biased region" description="Polar residues" evidence="1">
    <location>
        <begin position="346"/>
        <end position="359"/>
    </location>
</feature>
<keyword evidence="3" id="KW-1185">Reference proteome</keyword>
<feature type="region of interest" description="Disordered" evidence="1">
    <location>
        <begin position="313"/>
        <end position="405"/>
    </location>
</feature>
<comment type="caution">
    <text evidence="2">The sequence shown here is derived from an EMBL/GenBank/DDBJ whole genome shotgun (WGS) entry which is preliminary data.</text>
</comment>
<sequence>MGFRGPIAGVSTGQLWGDPGAPVAKEGTDKNRKDGFPGGEEWVPGTILGPFPSIRRPQTAAFSQAPCTREKSPRVAPLLGLACRGTTSGVALKQSLKRRGPSTGPGIPLQALPVTLGPLIVLPPIQRGPCQVGPVRQPLLHKPGQGLIPEYLQNSGSSCRPQQISSKESPEVPGPLFPPLWVLSRPDRAGVSSKQSGWGEKRMLEKPPGKACVQENEEARGKGLSDQHPPWWVRHHRTSAVRLTKNRVRVKGVNDSGACVPSSSSSPAVKRGGPVPPRVVKPNAARVPKTDQAGPLSLLPLILSRGLRGIRGPSGFIDEGRKNRVPGSEGGQAALGNGKVGPAPTSCRQHTPPGSQRTQGPPLGLLPLSAKGSHAEEMWKYRGGRYGGGGGSALPHSASWSSSSR</sequence>
<protein>
    <submittedName>
        <fullName evidence="2">Uncharacterized protein</fullName>
    </submittedName>
</protein>
<feature type="compositionally biased region" description="Low complexity" evidence="1">
    <location>
        <begin position="261"/>
        <end position="273"/>
    </location>
</feature>
<reference evidence="2" key="1">
    <citation type="submission" date="2020-07" db="EMBL/GenBank/DDBJ databases">
        <title>The High-quality genome of the commercially important snow crab, Chionoecetes opilio.</title>
        <authorList>
            <person name="Jeong J.-H."/>
            <person name="Ryu S."/>
        </authorList>
    </citation>
    <scope>NUCLEOTIDE SEQUENCE</scope>
    <source>
        <strain evidence="2">MADBK_172401_WGS</strain>
        <tissue evidence="2">Digestive gland</tissue>
    </source>
</reference>
<feature type="region of interest" description="Disordered" evidence="1">
    <location>
        <begin position="1"/>
        <end position="42"/>
    </location>
</feature>